<keyword evidence="2" id="KW-0808">Transferase</keyword>
<dbReference type="Proteomes" id="UP000187455">
    <property type="component" value="Unassembled WGS sequence"/>
</dbReference>
<proteinExistence type="predicted"/>
<comment type="caution">
    <text evidence="2">The sequence shown here is derived from an EMBL/GenBank/DDBJ whole genome shotgun (WGS) entry which is preliminary data.</text>
</comment>
<organism evidence="2 3">
    <name type="scientific">Smittium mucronatum</name>
    <dbReference type="NCBI Taxonomy" id="133383"/>
    <lineage>
        <taxon>Eukaryota</taxon>
        <taxon>Fungi</taxon>
        <taxon>Fungi incertae sedis</taxon>
        <taxon>Zoopagomycota</taxon>
        <taxon>Kickxellomycotina</taxon>
        <taxon>Harpellomycetes</taxon>
        <taxon>Harpellales</taxon>
        <taxon>Legeriomycetaceae</taxon>
        <taxon>Smittium</taxon>
    </lineage>
</organism>
<dbReference type="InterPro" id="IPR036514">
    <property type="entry name" value="SGNH_hydro_sf"/>
</dbReference>
<protein>
    <submittedName>
        <fullName evidence="2">Phosphatidylcholine-sterol acyltransferase</fullName>
    </submittedName>
</protein>
<sequence length="83" mass="9432">MHDSILEGVSNMVVFGDDNVDLGRSFLENDGIYPDPKIYYYGRFTNGLTWAEKLANDKGISMISYGFGMLILFFSFNPIPFTF</sequence>
<feature type="transmembrane region" description="Helical" evidence="1">
    <location>
        <begin position="62"/>
        <end position="81"/>
    </location>
</feature>
<name>A0A1R0GSW9_9FUNG</name>
<evidence type="ECO:0000313" key="2">
    <source>
        <dbReference type="EMBL" id="OLY79975.1"/>
    </source>
</evidence>
<gene>
    <name evidence="2" type="ORF">AYI68_g5940</name>
</gene>
<dbReference type="EMBL" id="LSSL01003904">
    <property type="protein sequence ID" value="OLY79975.1"/>
    <property type="molecule type" value="Genomic_DNA"/>
</dbReference>
<keyword evidence="1" id="KW-1133">Transmembrane helix</keyword>
<accession>A0A1R0GSW9</accession>
<keyword evidence="3" id="KW-1185">Reference proteome</keyword>
<evidence type="ECO:0000256" key="1">
    <source>
        <dbReference type="SAM" id="Phobius"/>
    </source>
</evidence>
<dbReference type="AlphaFoldDB" id="A0A1R0GSW9"/>
<dbReference type="GO" id="GO:0016746">
    <property type="term" value="F:acyltransferase activity"/>
    <property type="evidence" value="ECO:0007669"/>
    <property type="project" value="UniProtKB-KW"/>
</dbReference>
<evidence type="ECO:0000313" key="3">
    <source>
        <dbReference type="Proteomes" id="UP000187455"/>
    </source>
</evidence>
<keyword evidence="1" id="KW-0472">Membrane</keyword>
<keyword evidence="2" id="KW-0012">Acyltransferase</keyword>
<dbReference type="Gene3D" id="3.40.50.1110">
    <property type="entry name" value="SGNH hydrolase"/>
    <property type="match status" value="1"/>
</dbReference>
<reference evidence="2 3" key="1">
    <citation type="journal article" date="2016" name="Mol. Biol. Evol.">
        <title>Genome-Wide Survey of Gut Fungi (Harpellales) Reveals the First Horizontally Transferred Ubiquitin Gene from a Mosquito Host.</title>
        <authorList>
            <person name="Wang Y."/>
            <person name="White M.M."/>
            <person name="Kvist S."/>
            <person name="Moncalvo J.M."/>
        </authorList>
    </citation>
    <scope>NUCLEOTIDE SEQUENCE [LARGE SCALE GENOMIC DNA]</scope>
    <source>
        <strain evidence="2 3">ALG-7-W6</strain>
    </source>
</reference>
<keyword evidence="1" id="KW-0812">Transmembrane</keyword>
<dbReference type="OrthoDB" id="1600564at2759"/>